<comment type="caution">
    <text evidence="1">The sequence shown here is derived from an EMBL/GenBank/DDBJ whole genome shotgun (WGS) entry which is preliminary data.</text>
</comment>
<dbReference type="OrthoDB" id="10507088at2759"/>
<dbReference type="EMBL" id="JABBWM010000005">
    <property type="protein sequence ID" value="KAG2117357.1"/>
    <property type="molecule type" value="Genomic_DNA"/>
</dbReference>
<gene>
    <name evidence="1" type="ORF">F5147DRAFT_672464</name>
</gene>
<dbReference type="GeneID" id="64697937"/>
<evidence type="ECO:0000313" key="1">
    <source>
        <dbReference type="EMBL" id="KAG2117357.1"/>
    </source>
</evidence>
<reference evidence="1" key="1">
    <citation type="journal article" date="2020" name="New Phytol.">
        <title>Comparative genomics reveals dynamic genome evolution in host specialist ectomycorrhizal fungi.</title>
        <authorList>
            <person name="Lofgren L.A."/>
            <person name="Nguyen N.H."/>
            <person name="Vilgalys R."/>
            <person name="Ruytinx J."/>
            <person name="Liao H.L."/>
            <person name="Branco S."/>
            <person name="Kuo A."/>
            <person name="LaButti K."/>
            <person name="Lipzen A."/>
            <person name="Andreopoulos W."/>
            <person name="Pangilinan J."/>
            <person name="Riley R."/>
            <person name="Hundley H."/>
            <person name="Na H."/>
            <person name="Barry K."/>
            <person name="Grigoriev I.V."/>
            <person name="Stajich J.E."/>
            <person name="Kennedy P.G."/>
        </authorList>
    </citation>
    <scope>NUCLEOTIDE SEQUENCE</scope>
    <source>
        <strain evidence="1">FC423</strain>
    </source>
</reference>
<name>A0A9P7FHG0_9AGAM</name>
<sequence>MIPSDLRVRFSWIPTWNNHAGGSRFYQMTQKTTFLPSDQPNITACEPFVQFELDHRPPACHCTHVVPFFYECTSTVLRTKWYYSFTSGLHFDHIRAGILVIREVVPRSHQCGDLRHLSKCSAHFLQYCFRKKLYLVIVQWAPLAGSPQCPVGSLLFLDEHFIMFFQRCLPLVLGLQVTLTSKVLSCKLFGTLSTHPFQSRFSVL</sequence>
<organism evidence="1 2">
    <name type="scientific">Suillus discolor</name>
    <dbReference type="NCBI Taxonomy" id="1912936"/>
    <lineage>
        <taxon>Eukaryota</taxon>
        <taxon>Fungi</taxon>
        <taxon>Dikarya</taxon>
        <taxon>Basidiomycota</taxon>
        <taxon>Agaricomycotina</taxon>
        <taxon>Agaricomycetes</taxon>
        <taxon>Agaricomycetidae</taxon>
        <taxon>Boletales</taxon>
        <taxon>Suillineae</taxon>
        <taxon>Suillaceae</taxon>
        <taxon>Suillus</taxon>
    </lineage>
</organism>
<dbReference type="AlphaFoldDB" id="A0A9P7FHG0"/>
<proteinExistence type="predicted"/>
<protein>
    <submittedName>
        <fullName evidence="1">Uncharacterized protein</fullName>
    </submittedName>
</protein>
<evidence type="ECO:0000313" key="2">
    <source>
        <dbReference type="Proteomes" id="UP000823399"/>
    </source>
</evidence>
<keyword evidence="2" id="KW-1185">Reference proteome</keyword>
<dbReference type="RefSeq" id="XP_041298246.1">
    <property type="nucleotide sequence ID" value="XM_041435678.1"/>
</dbReference>
<accession>A0A9P7FHG0</accession>
<dbReference type="Proteomes" id="UP000823399">
    <property type="component" value="Unassembled WGS sequence"/>
</dbReference>